<evidence type="ECO:0000256" key="2">
    <source>
        <dbReference type="PIRSR" id="PIRSR603564-1"/>
    </source>
</evidence>
<dbReference type="CDD" id="cd04664">
    <property type="entry name" value="NUDIX_DHNTPase_like"/>
    <property type="match status" value="1"/>
</dbReference>
<protein>
    <submittedName>
        <fullName evidence="5">Dihydroneopterin triphosphate pyrophosphatase</fullName>
    </submittedName>
</protein>
<dbReference type="InterPro" id="IPR015797">
    <property type="entry name" value="NUDIX_hydrolase-like_dom_sf"/>
</dbReference>
<evidence type="ECO:0000259" key="4">
    <source>
        <dbReference type="PROSITE" id="PS51462"/>
    </source>
</evidence>
<evidence type="ECO:0000313" key="5">
    <source>
        <dbReference type="EMBL" id="AKQ70967.1"/>
    </source>
</evidence>
<dbReference type="Pfam" id="PF00293">
    <property type="entry name" value="NUDIX"/>
    <property type="match status" value="1"/>
</dbReference>
<dbReference type="InterPro" id="IPR000086">
    <property type="entry name" value="NUDIX_hydrolase_dom"/>
</dbReference>
<dbReference type="InterPro" id="IPR020084">
    <property type="entry name" value="NUDIX_hydrolase_CS"/>
</dbReference>
<dbReference type="GO" id="GO:0019177">
    <property type="term" value="F:dihydroneopterin triphosphate pyrophosphohydrolase activity"/>
    <property type="evidence" value="ECO:0007669"/>
    <property type="project" value="InterPro"/>
</dbReference>
<proteinExistence type="predicted"/>
<feature type="binding site" evidence="3">
    <location>
        <position position="58"/>
    </location>
    <ligand>
        <name>Mg(2+)</name>
        <dbReference type="ChEBI" id="CHEBI:18420"/>
    </ligand>
</feature>
<dbReference type="PROSITE" id="PS00893">
    <property type="entry name" value="NUDIX_BOX"/>
    <property type="match status" value="1"/>
</dbReference>
<organism evidence="5">
    <name type="scientific">bacterium enrichment culture</name>
    <dbReference type="NCBI Taxonomy" id="207831"/>
    <lineage>
        <taxon>Bacteria</taxon>
        <taxon>environmental samples</taxon>
    </lineage>
</organism>
<keyword evidence="1" id="KW-0378">Hydrolase</keyword>
<feature type="binding site" evidence="2">
    <location>
        <position position="31"/>
    </location>
    <ligand>
        <name>substrate</name>
    </ligand>
</feature>
<dbReference type="PANTHER" id="PTHR43736:SF1">
    <property type="entry name" value="DIHYDRONEOPTERIN TRIPHOSPHATE DIPHOSPHATASE"/>
    <property type="match status" value="1"/>
</dbReference>
<feature type="binding site" evidence="3">
    <location>
        <position position="120"/>
    </location>
    <ligand>
        <name>Mg(2+)</name>
        <dbReference type="ChEBI" id="CHEBI:18420"/>
    </ligand>
</feature>
<dbReference type="GO" id="GO:0008828">
    <property type="term" value="F:dATP diphosphatase activity"/>
    <property type="evidence" value="ECO:0007669"/>
    <property type="project" value="InterPro"/>
</dbReference>
<dbReference type="NCBIfam" id="NF006961">
    <property type="entry name" value="PRK09438.1"/>
    <property type="match status" value="1"/>
</dbReference>
<sequence length="157" mass="17788">MPSDGAAGRKRPVSALVLVYTRDLRVLLIERADFPDHWQSVTGSQEAGETLAETATRELREETGIDAGAYGGVVDWHVSNRYAIFPQWRDRYPPGTTHNSEHVFGLLVPRPVPVRLDPREHLRHAWLPWQQAAVKCFSWSNRDAINLLPERKQGKNG</sequence>
<dbReference type="InterPro" id="IPR003564">
    <property type="entry name" value="DHNTPase"/>
</dbReference>
<dbReference type="EMBL" id="KR057702">
    <property type="protein sequence ID" value="AKQ70967.1"/>
    <property type="molecule type" value="Genomic_DNA"/>
</dbReference>
<feature type="binding site" evidence="3">
    <location>
        <position position="62"/>
    </location>
    <ligand>
        <name>Mg(2+)</name>
        <dbReference type="ChEBI" id="CHEBI:18420"/>
    </ligand>
</feature>
<dbReference type="GO" id="GO:0046656">
    <property type="term" value="P:folic acid biosynthetic process"/>
    <property type="evidence" value="ECO:0007669"/>
    <property type="project" value="InterPro"/>
</dbReference>
<dbReference type="Gene3D" id="3.90.79.10">
    <property type="entry name" value="Nucleoside Triphosphate Pyrophosphohydrolase"/>
    <property type="match status" value="1"/>
</dbReference>
<dbReference type="SUPFAM" id="SSF55811">
    <property type="entry name" value="Nudix"/>
    <property type="match status" value="1"/>
</dbReference>
<feature type="domain" description="Nudix hydrolase" evidence="4">
    <location>
        <begin position="8"/>
        <end position="149"/>
    </location>
</feature>
<accession>A0A0R7N6M8</accession>
<evidence type="ECO:0000256" key="1">
    <source>
        <dbReference type="ARBA" id="ARBA00022801"/>
    </source>
</evidence>
<dbReference type="PRINTS" id="PR01404">
    <property type="entry name" value="NPPPHYDRLASE"/>
</dbReference>
<dbReference type="GO" id="GO:0046872">
    <property type="term" value="F:metal ion binding"/>
    <property type="evidence" value="ECO:0007669"/>
    <property type="project" value="UniProtKB-KW"/>
</dbReference>
<dbReference type="PANTHER" id="PTHR43736">
    <property type="entry name" value="ADP-RIBOSE PYROPHOSPHATASE"/>
    <property type="match status" value="1"/>
</dbReference>
<feature type="binding site" evidence="2">
    <location>
        <position position="10"/>
    </location>
    <ligand>
        <name>substrate</name>
    </ligand>
</feature>
<reference evidence="5" key="1">
    <citation type="journal article" date="2015" name="J. Microbiol. Biotechnol.">
        <title>Characterization of a Soil Metagenome-Derived Gene Encoding Wax Ester Synthase.</title>
        <authorList>
            <person name="Kim N.H."/>
            <person name="Park J.H."/>
            <person name="Chung E."/>
            <person name="So H.A."/>
            <person name="Lee M.H."/>
            <person name="Kim J.C."/>
            <person name="Hwang E.C."/>
            <person name="Lee S.W."/>
        </authorList>
    </citation>
    <scope>NUCLEOTIDE SEQUENCE</scope>
</reference>
<name>A0A0R7N6M8_9BACT</name>
<keyword evidence="3" id="KW-0479">Metal-binding</keyword>
<dbReference type="AlphaFoldDB" id="A0A0R7N6M8"/>
<feature type="binding site" evidence="2">
    <location>
        <position position="42"/>
    </location>
    <ligand>
        <name>substrate</name>
    </ligand>
</feature>
<keyword evidence="3" id="KW-0460">Magnesium</keyword>
<dbReference type="PROSITE" id="PS51462">
    <property type="entry name" value="NUDIX"/>
    <property type="match status" value="1"/>
</dbReference>
<comment type="cofactor">
    <cofactor evidence="3">
        <name>Mg(2+)</name>
        <dbReference type="ChEBI" id="CHEBI:18420"/>
    </cofactor>
    <text evidence="3">Binds 1 Mg(2+) ion per subunit.</text>
</comment>
<evidence type="ECO:0000256" key="3">
    <source>
        <dbReference type="PIRSR" id="PIRSR603564-2"/>
    </source>
</evidence>
<feature type="binding site" evidence="2">
    <location>
        <position position="138"/>
    </location>
    <ligand>
        <name>substrate</name>
    </ligand>
</feature>